<dbReference type="InterPro" id="IPR042099">
    <property type="entry name" value="ANL_N_sf"/>
</dbReference>
<name>A0A8S0XWJ5_9FIRM</name>
<dbReference type="GO" id="GO:0005829">
    <property type="term" value="C:cytosol"/>
    <property type="evidence" value="ECO:0007669"/>
    <property type="project" value="TreeGrafter"/>
</dbReference>
<dbReference type="Gene3D" id="3.40.50.12780">
    <property type="entry name" value="N-terminal domain of ligase-like"/>
    <property type="match status" value="1"/>
</dbReference>
<dbReference type="InterPro" id="IPR000873">
    <property type="entry name" value="AMP-dep_synth/lig_dom"/>
</dbReference>
<dbReference type="NCBIfam" id="NF003313">
    <property type="entry name" value="PRK04319.1"/>
    <property type="match status" value="1"/>
</dbReference>
<organism evidence="8">
    <name type="scientific">Acididesulfobacillus acetoxydans</name>
    <dbReference type="NCBI Taxonomy" id="1561005"/>
    <lineage>
        <taxon>Bacteria</taxon>
        <taxon>Bacillati</taxon>
        <taxon>Bacillota</taxon>
        <taxon>Clostridia</taxon>
        <taxon>Eubacteriales</taxon>
        <taxon>Peptococcaceae</taxon>
        <taxon>Acididesulfobacillus</taxon>
    </lineage>
</organism>
<gene>
    <name evidence="9" type="ORF">DEACI_1405</name>
    <name evidence="8" type="ORF">DEACI_1730</name>
</gene>
<feature type="domain" description="AMP-binding enzyme C-terminal" evidence="7">
    <location>
        <begin position="469"/>
        <end position="547"/>
    </location>
</feature>
<dbReference type="GO" id="GO:0006085">
    <property type="term" value="P:acetyl-CoA biosynthetic process"/>
    <property type="evidence" value="ECO:0007669"/>
    <property type="project" value="TreeGrafter"/>
</dbReference>
<evidence type="ECO:0000256" key="5">
    <source>
        <dbReference type="ARBA" id="ARBA00022990"/>
    </source>
</evidence>
<evidence type="ECO:0000259" key="6">
    <source>
        <dbReference type="Pfam" id="PF00501"/>
    </source>
</evidence>
<dbReference type="AlphaFoldDB" id="A0A8S0XWJ5"/>
<dbReference type="GO" id="GO:0005524">
    <property type="term" value="F:ATP binding"/>
    <property type="evidence" value="ECO:0007669"/>
    <property type="project" value="UniProtKB-KW"/>
</dbReference>
<accession>A0A8S0XWJ5</accession>
<evidence type="ECO:0000313" key="9">
    <source>
        <dbReference type="EMBL" id="CEJ06951.1"/>
    </source>
</evidence>
<dbReference type="Proteomes" id="UP001071230">
    <property type="component" value="Unassembled WGS sequence"/>
</dbReference>
<evidence type="ECO:0000313" key="10">
    <source>
        <dbReference type="Proteomes" id="UP001071230"/>
    </source>
</evidence>
<dbReference type="KEGG" id="aacx:DEACI_1730"/>
<sequence length="570" mass="63703">MNSKGRKTATANLDDYDKAYSTFRWADAEREMGLDPQVGWNIAVEAVDRQAEGPHRGKVAFRFFDGLSTVTLTYHQLKLLTNRFANALRALGVAPGERIALFLPPLPEFYVAFLGVIKLGAIVVPLSPAFMNDALTEMLRDSEAAAVVTLRELLGRIERGKLPAMRRLIVVGSESSPAGTWVGYDPVMAEAADDFTAAPAAREAPIMLMYTSGSTAKPKGVIHVQDGITHYYQSGKWVLDFREQDVYWCTSEPSWVPGISYGIWAPLLHGVTSIIYSGEFAAARWYEILTRFKVTVWYTTPTALRRLMNFGPENPQARYGIKDLRHILTVGEPLNPAVIRWSEKAFGLRVYDTWWMTETGGQMIANFRTLPLKPGSMGRPLPGIQASIVDEEGRELPTLAVGQLAIRAGWPAMMGGIWKDEEKYRDYFRMPPWYLTGDLAYKDADGYFWFQGRVDDVIKKAGERIGPIEIENKLNEHPAVLEAGVIGRPDPLWGEVIKAFVVLRPEYPWSPELQAEIRGFVESRLGSRFVPRDIEVCAKLPRTTSGKLMRRVLKAMELGLPVSDVSGGED</sequence>
<keyword evidence="5" id="KW-0007">Acetylation</keyword>
<evidence type="ECO:0000313" key="8">
    <source>
        <dbReference type="EMBL" id="CAA7601077.1"/>
    </source>
</evidence>
<dbReference type="EMBL" id="CDGJ01000036">
    <property type="protein sequence ID" value="CEJ06951.1"/>
    <property type="molecule type" value="Genomic_DNA"/>
</dbReference>
<dbReference type="Proteomes" id="UP000836597">
    <property type="component" value="Chromosome"/>
</dbReference>
<dbReference type="InterPro" id="IPR045851">
    <property type="entry name" value="AMP-bd_C_sf"/>
</dbReference>
<dbReference type="SUPFAM" id="SSF56801">
    <property type="entry name" value="Acetyl-CoA synthetase-like"/>
    <property type="match status" value="1"/>
</dbReference>
<keyword evidence="10" id="KW-1185">Reference proteome</keyword>
<dbReference type="EMBL" id="LR746496">
    <property type="protein sequence ID" value="CAA7601077.1"/>
    <property type="molecule type" value="Genomic_DNA"/>
</dbReference>
<dbReference type="EC" id="6.2.1.1" evidence="1"/>
<feature type="domain" description="AMP-dependent synthetase/ligase" evidence="6">
    <location>
        <begin position="48"/>
        <end position="418"/>
    </location>
</feature>
<dbReference type="Pfam" id="PF13193">
    <property type="entry name" value="AMP-binding_C"/>
    <property type="match status" value="1"/>
</dbReference>
<evidence type="ECO:0000256" key="1">
    <source>
        <dbReference type="ARBA" id="ARBA00013275"/>
    </source>
</evidence>
<proteinExistence type="predicted"/>
<evidence type="ECO:0000256" key="4">
    <source>
        <dbReference type="ARBA" id="ARBA00022840"/>
    </source>
</evidence>
<dbReference type="RefSeq" id="WP_240984648.1">
    <property type="nucleotide sequence ID" value="NZ_CDGJ01000036.1"/>
</dbReference>
<dbReference type="PANTHER" id="PTHR24095">
    <property type="entry name" value="ACETYL-COENZYME A SYNTHETASE"/>
    <property type="match status" value="1"/>
</dbReference>
<dbReference type="PANTHER" id="PTHR24095:SF14">
    <property type="entry name" value="ACETYL-COENZYME A SYNTHETASE 1"/>
    <property type="match status" value="1"/>
</dbReference>
<evidence type="ECO:0000259" key="7">
    <source>
        <dbReference type="Pfam" id="PF13193"/>
    </source>
</evidence>
<keyword evidence="2" id="KW-0436">Ligase</keyword>
<dbReference type="Gene3D" id="3.30.300.30">
    <property type="match status" value="1"/>
</dbReference>
<reference evidence="8" key="2">
    <citation type="submission" date="2020-01" db="EMBL/GenBank/DDBJ databases">
        <authorList>
            <person name="Hornung B."/>
        </authorList>
    </citation>
    <scope>NUCLEOTIDE SEQUENCE</scope>
    <source>
        <strain evidence="8">PacBioINE</strain>
    </source>
</reference>
<dbReference type="GO" id="GO:0003987">
    <property type="term" value="F:acetate-CoA ligase activity"/>
    <property type="evidence" value="ECO:0007669"/>
    <property type="project" value="UniProtKB-EC"/>
</dbReference>
<keyword evidence="3" id="KW-0547">Nucleotide-binding</keyword>
<protein>
    <recommendedName>
        <fullName evidence="1">acetate--CoA ligase</fullName>
        <ecNumber evidence="1">6.2.1.1</ecNumber>
    </recommendedName>
</protein>
<dbReference type="InterPro" id="IPR025110">
    <property type="entry name" value="AMP-bd_C"/>
</dbReference>
<dbReference type="Pfam" id="PF00501">
    <property type="entry name" value="AMP-binding"/>
    <property type="match status" value="1"/>
</dbReference>
<evidence type="ECO:0000256" key="3">
    <source>
        <dbReference type="ARBA" id="ARBA00022741"/>
    </source>
</evidence>
<reference evidence="9" key="1">
    <citation type="submission" date="2014-11" db="EMBL/GenBank/DDBJ databases">
        <authorList>
            <person name="Hornung B.V."/>
        </authorList>
    </citation>
    <scope>NUCLEOTIDE SEQUENCE</scope>
    <source>
        <strain evidence="9">INE</strain>
    </source>
</reference>
<evidence type="ECO:0000256" key="2">
    <source>
        <dbReference type="ARBA" id="ARBA00022598"/>
    </source>
</evidence>
<keyword evidence="4" id="KW-0067">ATP-binding</keyword>